<proteinExistence type="predicted"/>
<evidence type="ECO:0000259" key="1">
    <source>
        <dbReference type="PROSITE" id="PS51781"/>
    </source>
</evidence>
<evidence type="ECO:0000313" key="2">
    <source>
        <dbReference type="EMBL" id="EDQ05954.1"/>
    </source>
</evidence>
<dbReference type="RefSeq" id="WP_007118024.1">
    <property type="nucleotide sequence ID" value="NZ_ABID01000001.1"/>
</dbReference>
<organism evidence="2 3">
    <name type="scientific">Sulfitobacter indolifex HEL-45</name>
    <dbReference type="NCBI Taxonomy" id="391624"/>
    <lineage>
        <taxon>Bacteria</taxon>
        <taxon>Pseudomonadati</taxon>
        <taxon>Pseudomonadota</taxon>
        <taxon>Alphaproteobacteria</taxon>
        <taxon>Rhodobacterales</taxon>
        <taxon>Roseobacteraceae</taxon>
        <taxon>Sulfitobacter</taxon>
    </lineage>
</organism>
<dbReference type="Pfam" id="PF08239">
    <property type="entry name" value="SH3_3"/>
    <property type="match status" value="1"/>
</dbReference>
<evidence type="ECO:0000313" key="3">
    <source>
        <dbReference type="Proteomes" id="UP000003257"/>
    </source>
</evidence>
<dbReference type="PROSITE" id="PS51781">
    <property type="entry name" value="SH3B"/>
    <property type="match status" value="1"/>
</dbReference>
<feature type="domain" description="SH3b" evidence="1">
    <location>
        <begin position="168"/>
        <end position="232"/>
    </location>
</feature>
<dbReference type="Gene3D" id="2.30.30.40">
    <property type="entry name" value="SH3 Domains"/>
    <property type="match status" value="1"/>
</dbReference>
<dbReference type="Proteomes" id="UP000003257">
    <property type="component" value="Unassembled WGS sequence"/>
</dbReference>
<protein>
    <recommendedName>
        <fullName evidence="1">SH3b domain-containing protein</fullName>
    </recommendedName>
</protein>
<dbReference type="EMBL" id="ABID01000001">
    <property type="protein sequence ID" value="EDQ05954.1"/>
    <property type="molecule type" value="Genomic_DNA"/>
</dbReference>
<comment type="caution">
    <text evidence="2">The sequence shown here is derived from an EMBL/GenBank/DDBJ whole genome shotgun (WGS) entry which is preliminary data.</text>
</comment>
<name>A0ABM9X9B0_9RHOB</name>
<sequence length="232" mass="23882">MKRFIFLTFGFMGWAFYEMSGGADFVPAGPQMASAEATGSGLIASANAATSSSSLVTAAVANAARKSETSATPIARKAQAPEAVATRVALNLTTLSDLPQANNSMVQKAVATSDDRAGAKVVKAKVVNARPMIQNASYSVTTANAPVVVPSLINSNDNSATYVSTTQADIRKVNGTRVNVRGGPGTDFGVVGKLAKGDAVEVVEDNGAGWVRFRSVDGAESGWMADFLLSNG</sequence>
<accession>A0ABM9X9B0</accession>
<dbReference type="SMART" id="SM00287">
    <property type="entry name" value="SH3b"/>
    <property type="match status" value="1"/>
</dbReference>
<keyword evidence="3" id="KW-1185">Reference proteome</keyword>
<dbReference type="InterPro" id="IPR003646">
    <property type="entry name" value="SH3-like_bac-type"/>
</dbReference>
<reference evidence="2 3" key="1">
    <citation type="submission" date="2007-11" db="EMBL/GenBank/DDBJ databases">
        <authorList>
            <person name="Wagner-Dobler I."/>
            <person name="Ferriera S."/>
            <person name="Johnson J."/>
            <person name="Kravitz S."/>
            <person name="Beeson K."/>
            <person name="Sutton G."/>
            <person name="Rogers Y.-H."/>
            <person name="Friedman R."/>
            <person name="Frazier M."/>
            <person name="Venter J.C."/>
        </authorList>
    </citation>
    <scope>NUCLEOTIDE SEQUENCE [LARGE SCALE GENOMIC DNA]</scope>
    <source>
        <strain evidence="2 3">HEL-45</strain>
    </source>
</reference>
<gene>
    <name evidence="2" type="ORF">OIHEL45_04050</name>
</gene>